<name>A0A8H6RAK8_9PEZI</name>
<keyword evidence="1" id="KW-0732">Signal</keyword>
<dbReference type="EMBL" id="JABCIY010000229">
    <property type="protein sequence ID" value="KAF7187414.1"/>
    <property type="molecule type" value="Genomic_DNA"/>
</dbReference>
<proteinExistence type="predicted"/>
<gene>
    <name evidence="4" type="ORF">HII31_11303</name>
</gene>
<feature type="chain" id="PRO_5034705241" evidence="1">
    <location>
        <begin position="22"/>
        <end position="649"/>
    </location>
</feature>
<feature type="domain" description="DUF7029" evidence="2">
    <location>
        <begin position="122"/>
        <end position="221"/>
    </location>
</feature>
<evidence type="ECO:0000259" key="2">
    <source>
        <dbReference type="Pfam" id="PF22974"/>
    </source>
</evidence>
<dbReference type="InterPro" id="IPR054293">
    <property type="entry name" value="DUF7029"/>
</dbReference>
<evidence type="ECO:0000313" key="4">
    <source>
        <dbReference type="EMBL" id="KAF7187414.1"/>
    </source>
</evidence>
<reference evidence="4" key="1">
    <citation type="submission" date="2020-04" db="EMBL/GenBank/DDBJ databases">
        <title>Draft genome resource of the tomato pathogen Pseudocercospora fuligena.</title>
        <authorList>
            <person name="Zaccaron A."/>
        </authorList>
    </citation>
    <scope>NUCLEOTIDE SEQUENCE</scope>
    <source>
        <strain evidence="4">PF001</strain>
    </source>
</reference>
<dbReference type="AlphaFoldDB" id="A0A8H6RAK8"/>
<dbReference type="Pfam" id="PF22974">
    <property type="entry name" value="DUF7029"/>
    <property type="match status" value="1"/>
</dbReference>
<dbReference type="Pfam" id="PF23865">
    <property type="entry name" value="DUF7223"/>
    <property type="match status" value="1"/>
</dbReference>
<organism evidence="4 5">
    <name type="scientific">Pseudocercospora fuligena</name>
    <dbReference type="NCBI Taxonomy" id="685502"/>
    <lineage>
        <taxon>Eukaryota</taxon>
        <taxon>Fungi</taxon>
        <taxon>Dikarya</taxon>
        <taxon>Ascomycota</taxon>
        <taxon>Pezizomycotina</taxon>
        <taxon>Dothideomycetes</taxon>
        <taxon>Dothideomycetidae</taxon>
        <taxon>Mycosphaerellales</taxon>
        <taxon>Mycosphaerellaceae</taxon>
        <taxon>Pseudocercospora</taxon>
    </lineage>
</organism>
<comment type="caution">
    <text evidence="4">The sequence shown here is derived from an EMBL/GenBank/DDBJ whole genome shotgun (WGS) entry which is preliminary data.</text>
</comment>
<keyword evidence="5" id="KW-1185">Reference proteome</keyword>
<sequence length="649" mass="69903">MLFSKRLLAASMTLLAATAEAGQSHVMALVQPREGEKASHSALQEVESERKIYEAASYLLFEGHGVSNGNVSRGNLTTRQSRPGGSTLQRGLNMYYTPPGFQSNVGMHYANVSVSGDDGNIKFLGTERFHQEIQGASCSKDSVVITFKDEAKFQGIKTEWSWVNEKVGHNIWLITETEQCNAPDGDQTSRQPWLVTGAEFDDDKNHVTLEASPKSFKEAFGKNFHLSVTRQDQAAGSLRRDSTHIYNKRGKLMDASIDLNHNFSGLGVELPKDFQAVIEDDGPVGAIECNPCLTYGAIDFDLDISGGMKGIEGKASITAKGVGATINANLYIYQKLLDKTMKDQVIWGFVPPLCGIYIKGIMDFGPTVKALLSASLASKPEGQSVLSMGYNLTVPDPSEFSVGLSTSKGFEAKIEGWTPSFKPLTPAISKDFSIEGNVRPKLGLSLDGNVLGQGVSVGFQFSAATLAFNVTAEETKPVCENPDWERGAKVDLGLVQEVNAVQTAHFLVWKTSNTQTLASTSYDLIKTWLSAAATTTVPLVHPTQEKNHYIPADNGLEQLAREKAKLVASAFQTGLASHVTDAFKTATSQLKDVGSTISEEGSKAVATVTKGAESVASKATSEVKSVATEVKDKVEDAGDKAKDALCFWC</sequence>
<accession>A0A8H6RAK8</accession>
<evidence type="ECO:0000259" key="3">
    <source>
        <dbReference type="Pfam" id="PF23865"/>
    </source>
</evidence>
<evidence type="ECO:0000313" key="5">
    <source>
        <dbReference type="Proteomes" id="UP000660729"/>
    </source>
</evidence>
<protein>
    <submittedName>
        <fullName evidence="4">Uncharacterized protein</fullName>
    </submittedName>
</protein>
<feature type="signal peptide" evidence="1">
    <location>
        <begin position="1"/>
        <end position="21"/>
    </location>
</feature>
<evidence type="ECO:0000256" key="1">
    <source>
        <dbReference type="SAM" id="SignalP"/>
    </source>
</evidence>
<dbReference type="Proteomes" id="UP000660729">
    <property type="component" value="Unassembled WGS sequence"/>
</dbReference>
<dbReference type="OrthoDB" id="160645at2759"/>
<feature type="domain" description="DUF7223" evidence="3">
    <location>
        <begin position="286"/>
        <end position="526"/>
    </location>
</feature>
<dbReference type="InterPro" id="IPR055647">
    <property type="entry name" value="DUF7223"/>
</dbReference>